<dbReference type="Pfam" id="PF10127">
    <property type="entry name" value="RlaP"/>
    <property type="match status" value="1"/>
</dbReference>
<dbReference type="PANTHER" id="PTHR34817:SF2">
    <property type="entry name" value="NUCLEOTIDYLTRANSFERASE"/>
    <property type="match status" value="1"/>
</dbReference>
<organism evidence="1 2">
    <name type="scientific">Mariniblastus fucicola</name>
    <dbReference type="NCBI Taxonomy" id="980251"/>
    <lineage>
        <taxon>Bacteria</taxon>
        <taxon>Pseudomonadati</taxon>
        <taxon>Planctomycetota</taxon>
        <taxon>Planctomycetia</taxon>
        <taxon>Pirellulales</taxon>
        <taxon>Pirellulaceae</taxon>
        <taxon>Mariniblastus</taxon>
    </lineage>
</organism>
<gene>
    <name evidence="1" type="ORF">MFFC18_15440</name>
</gene>
<dbReference type="GO" id="GO:0016740">
    <property type="term" value="F:transferase activity"/>
    <property type="evidence" value="ECO:0007669"/>
    <property type="project" value="UniProtKB-KW"/>
</dbReference>
<dbReference type="Proteomes" id="UP000322214">
    <property type="component" value="Chromosome"/>
</dbReference>
<name>A0A5B9P8Y5_9BACT</name>
<dbReference type="EMBL" id="CP042912">
    <property type="protein sequence ID" value="QEG21685.1"/>
    <property type="molecule type" value="Genomic_DNA"/>
</dbReference>
<dbReference type="KEGG" id="mff:MFFC18_15440"/>
<keyword evidence="2" id="KW-1185">Reference proteome</keyword>
<dbReference type="PANTHER" id="PTHR34817">
    <property type="entry name" value="NUCLEOTIDYLTRANSFERASE"/>
    <property type="match status" value="1"/>
</dbReference>
<reference evidence="1 2" key="1">
    <citation type="submission" date="2019-08" db="EMBL/GenBank/DDBJ databases">
        <title>Deep-cultivation of Planctomycetes and their phenomic and genomic characterization uncovers novel biology.</title>
        <authorList>
            <person name="Wiegand S."/>
            <person name="Jogler M."/>
            <person name="Boedeker C."/>
            <person name="Pinto D."/>
            <person name="Vollmers J."/>
            <person name="Rivas-Marin E."/>
            <person name="Kohn T."/>
            <person name="Peeters S.H."/>
            <person name="Heuer A."/>
            <person name="Rast P."/>
            <person name="Oberbeckmann S."/>
            <person name="Bunk B."/>
            <person name="Jeske O."/>
            <person name="Meyerdierks A."/>
            <person name="Storesund J.E."/>
            <person name="Kallscheuer N."/>
            <person name="Luecker S."/>
            <person name="Lage O.M."/>
            <person name="Pohl T."/>
            <person name="Merkel B.J."/>
            <person name="Hornburger P."/>
            <person name="Mueller R.-W."/>
            <person name="Bruemmer F."/>
            <person name="Labrenz M."/>
            <person name="Spormann A.M."/>
            <person name="Op den Camp H."/>
            <person name="Overmann J."/>
            <person name="Amann R."/>
            <person name="Jetten M.S.M."/>
            <person name="Mascher T."/>
            <person name="Medema M.H."/>
            <person name="Devos D.P."/>
            <person name="Kaster A.-K."/>
            <person name="Ovreas L."/>
            <person name="Rohde M."/>
            <person name="Galperin M.Y."/>
            <person name="Jogler C."/>
        </authorList>
    </citation>
    <scope>NUCLEOTIDE SEQUENCE [LARGE SCALE GENOMIC DNA]</scope>
    <source>
        <strain evidence="1 2">FC18</strain>
    </source>
</reference>
<evidence type="ECO:0000313" key="2">
    <source>
        <dbReference type="Proteomes" id="UP000322214"/>
    </source>
</evidence>
<proteinExistence type="predicted"/>
<keyword evidence="1" id="KW-0808">Transferase</keyword>
<dbReference type="InterPro" id="IPR018775">
    <property type="entry name" value="RlaP"/>
</dbReference>
<evidence type="ECO:0000313" key="1">
    <source>
        <dbReference type="EMBL" id="QEG21685.1"/>
    </source>
</evidence>
<protein>
    <submittedName>
        <fullName evidence="1">Putative nucleotidyltransferase</fullName>
    </submittedName>
</protein>
<accession>A0A5B9P8Y5</accession>
<dbReference type="AlphaFoldDB" id="A0A5B9P8Y5"/>
<sequence length="319" mass="36367">MTDRQPPLIVSRNFVIPAGTQVVLQTTKATGLEPDAVKKKPGSVGVVTKCPPHNDQPYTIQFADGSVVEASFDELSLRRQEIDNLLLSKNHETYRPFVIYRCQVGSKAFGLSNESSDDDIRGIFLPPAELHWSLYEVPQQLEFNDGQLDEVFWELEKFLRLALKANPNILETLWTPMVLEASPIAIRLREMREAFLSRHIFKTYSGYALSQFRRMRNSFQKNGTYKSKHAMHLIRLLHSGSGALKTGEIMVDVSEFRSELLAIRNGQYSFEQIESMAIELNKTFADAFEHTKLPEQPNFKTVDQFLIEARESAISSRPK</sequence>
<dbReference type="RefSeq" id="WP_157665168.1">
    <property type="nucleotide sequence ID" value="NZ_CP042912.1"/>
</dbReference>
<dbReference type="STRING" id="980251.GCA_001642875_02524"/>